<evidence type="ECO:0000313" key="2">
    <source>
        <dbReference type="EMBL" id="RCI15690.1"/>
    </source>
</evidence>
<dbReference type="AlphaFoldDB" id="A0A367LMR7"/>
<organism evidence="2 3">
    <name type="scientific">Ophiocordyceps polyrhachis-furcata BCC 54312</name>
    <dbReference type="NCBI Taxonomy" id="1330021"/>
    <lineage>
        <taxon>Eukaryota</taxon>
        <taxon>Fungi</taxon>
        <taxon>Dikarya</taxon>
        <taxon>Ascomycota</taxon>
        <taxon>Pezizomycotina</taxon>
        <taxon>Sordariomycetes</taxon>
        <taxon>Hypocreomycetidae</taxon>
        <taxon>Hypocreales</taxon>
        <taxon>Ophiocordycipitaceae</taxon>
        <taxon>Ophiocordyceps</taxon>
    </lineage>
</organism>
<feature type="region of interest" description="Disordered" evidence="1">
    <location>
        <begin position="69"/>
        <end position="102"/>
    </location>
</feature>
<evidence type="ECO:0000256" key="1">
    <source>
        <dbReference type="SAM" id="MobiDB-lite"/>
    </source>
</evidence>
<gene>
    <name evidence="2" type="ORF">L249_3383</name>
</gene>
<sequence length="102" mass="11624">METGQVDDDGANVQASQVPNWGPAIFQSANEIITNNRLRDKVDEIQLQMRAEKQWWERRRGQIRTEFMKELDESEKSSSKATSEDDAVVIDTPGKSGKKSRK</sequence>
<dbReference type="OrthoDB" id="73168at2759"/>
<dbReference type="Pfam" id="PF09802">
    <property type="entry name" value="Sec66"/>
    <property type="match status" value="1"/>
</dbReference>
<dbReference type="EMBL" id="LKCN02000002">
    <property type="protein sequence ID" value="RCI15690.1"/>
    <property type="molecule type" value="Genomic_DNA"/>
</dbReference>
<dbReference type="GO" id="GO:0031207">
    <property type="term" value="C:Sec62/Sec63 complex"/>
    <property type="evidence" value="ECO:0007669"/>
    <property type="project" value="InterPro"/>
</dbReference>
<dbReference type="GO" id="GO:0031204">
    <property type="term" value="P:post-translational protein targeting to membrane, translocation"/>
    <property type="evidence" value="ECO:0007669"/>
    <property type="project" value="InterPro"/>
</dbReference>
<dbReference type="InterPro" id="IPR018624">
    <property type="entry name" value="Sec66"/>
</dbReference>
<reference evidence="2 3" key="1">
    <citation type="journal article" date="2015" name="BMC Genomics">
        <title>Insights from the genome of Ophiocordyceps polyrhachis-furcata to pathogenicity and host specificity in insect fungi.</title>
        <authorList>
            <person name="Wichadakul D."/>
            <person name="Kobmoo N."/>
            <person name="Ingsriswang S."/>
            <person name="Tangphatsornruang S."/>
            <person name="Chantasingh D."/>
            <person name="Luangsa-ard J.J."/>
            <person name="Eurwilaichitr L."/>
        </authorList>
    </citation>
    <scope>NUCLEOTIDE SEQUENCE [LARGE SCALE GENOMIC DNA]</scope>
    <source>
        <strain evidence="2 3">BCC 54312</strain>
    </source>
</reference>
<accession>A0A367LMR7</accession>
<proteinExistence type="predicted"/>
<protein>
    <submittedName>
        <fullName evidence="2">Uncharacterized protein</fullName>
    </submittedName>
</protein>
<feature type="compositionally biased region" description="Basic and acidic residues" evidence="1">
    <location>
        <begin position="69"/>
        <end position="78"/>
    </location>
</feature>
<name>A0A367LMR7_9HYPO</name>
<dbReference type="STRING" id="1330021.A0A367LMR7"/>
<keyword evidence="3" id="KW-1185">Reference proteome</keyword>
<evidence type="ECO:0000313" key="3">
    <source>
        <dbReference type="Proteomes" id="UP000253664"/>
    </source>
</evidence>
<dbReference type="Proteomes" id="UP000253664">
    <property type="component" value="Unassembled WGS sequence"/>
</dbReference>
<comment type="caution">
    <text evidence="2">The sequence shown here is derived from an EMBL/GenBank/DDBJ whole genome shotgun (WGS) entry which is preliminary data.</text>
</comment>